<evidence type="ECO:0000256" key="9">
    <source>
        <dbReference type="ARBA" id="ARBA00022763"/>
    </source>
</evidence>
<evidence type="ECO:0000256" key="13">
    <source>
        <dbReference type="HAMAP-Rule" id="MF_01902"/>
    </source>
</evidence>
<dbReference type="Pfam" id="PF17657">
    <property type="entry name" value="DNA_pol3_finger"/>
    <property type="match status" value="1"/>
</dbReference>
<evidence type="ECO:0000256" key="6">
    <source>
        <dbReference type="ARBA" id="ARBA00022679"/>
    </source>
</evidence>
<dbReference type="GO" id="GO:0005737">
    <property type="term" value="C:cytoplasm"/>
    <property type="evidence" value="ECO:0007669"/>
    <property type="project" value="UniProtKB-SubCell"/>
</dbReference>
<evidence type="ECO:0000256" key="4">
    <source>
        <dbReference type="ARBA" id="ARBA00017273"/>
    </source>
</evidence>
<evidence type="ECO:0000256" key="10">
    <source>
        <dbReference type="ARBA" id="ARBA00022932"/>
    </source>
</evidence>
<dbReference type="InterPro" id="IPR011708">
    <property type="entry name" value="DNA_pol3_alpha_NTPase_dom"/>
</dbReference>
<dbReference type="Pfam" id="PF01336">
    <property type="entry name" value="tRNA_anti-codon"/>
    <property type="match status" value="1"/>
</dbReference>
<dbReference type="EMBL" id="PIPL01000001">
    <property type="protein sequence ID" value="RUO27056.1"/>
    <property type="molecule type" value="Genomic_DNA"/>
</dbReference>
<evidence type="ECO:0000313" key="16">
    <source>
        <dbReference type="Proteomes" id="UP000288293"/>
    </source>
</evidence>
<keyword evidence="10 13" id="KW-0239">DNA-directed DNA polymerase</keyword>
<comment type="function">
    <text evidence="13">DNA polymerase involved in damage-induced mutagenesis and translesion synthesis (TLS). It is not the major replicative DNA polymerase.</text>
</comment>
<keyword evidence="9 13" id="KW-0227">DNA damage</keyword>
<dbReference type="Pfam" id="PF02811">
    <property type="entry name" value="PHP"/>
    <property type="match status" value="1"/>
</dbReference>
<evidence type="ECO:0000256" key="5">
    <source>
        <dbReference type="ARBA" id="ARBA00022490"/>
    </source>
</evidence>
<dbReference type="OrthoDB" id="9803237at2"/>
<organism evidence="15 16">
    <name type="scientific">Aliidiomarina minuta</name>
    <dbReference type="NCBI Taxonomy" id="880057"/>
    <lineage>
        <taxon>Bacteria</taxon>
        <taxon>Pseudomonadati</taxon>
        <taxon>Pseudomonadota</taxon>
        <taxon>Gammaproteobacteria</taxon>
        <taxon>Alteromonadales</taxon>
        <taxon>Idiomarinaceae</taxon>
        <taxon>Aliidiomarina</taxon>
    </lineage>
</organism>
<dbReference type="GO" id="GO:0006260">
    <property type="term" value="P:DNA replication"/>
    <property type="evidence" value="ECO:0007669"/>
    <property type="project" value="UniProtKB-KW"/>
</dbReference>
<dbReference type="InterPro" id="IPR004365">
    <property type="entry name" value="NA-bd_OB_tRNA"/>
</dbReference>
<evidence type="ECO:0000256" key="8">
    <source>
        <dbReference type="ARBA" id="ARBA00022705"/>
    </source>
</evidence>
<dbReference type="GO" id="GO:0003676">
    <property type="term" value="F:nucleic acid binding"/>
    <property type="evidence" value="ECO:0007669"/>
    <property type="project" value="InterPro"/>
</dbReference>
<dbReference type="InterPro" id="IPR016195">
    <property type="entry name" value="Pol/histidinol_Pase-like"/>
</dbReference>
<protein>
    <recommendedName>
        <fullName evidence="4 13">Error-prone DNA polymerase</fullName>
        <ecNumber evidence="3 13">2.7.7.7</ecNumber>
    </recommendedName>
</protein>
<evidence type="ECO:0000256" key="12">
    <source>
        <dbReference type="ARBA" id="ARBA00049244"/>
    </source>
</evidence>
<evidence type="ECO:0000256" key="11">
    <source>
        <dbReference type="ARBA" id="ARBA00023204"/>
    </source>
</evidence>
<dbReference type="InterPro" id="IPR004805">
    <property type="entry name" value="DnaE2/DnaE/PolC"/>
</dbReference>
<keyword evidence="5 13" id="KW-0963">Cytoplasm</keyword>
<dbReference type="Pfam" id="PF07733">
    <property type="entry name" value="DNA_pol3_alpha"/>
    <property type="match status" value="1"/>
</dbReference>
<proteinExistence type="inferred from homology"/>
<dbReference type="InterPro" id="IPR040982">
    <property type="entry name" value="DNA_pol3_finger"/>
</dbReference>
<keyword evidence="8 13" id="KW-0235">DNA replication</keyword>
<dbReference type="GO" id="GO:0006281">
    <property type="term" value="P:DNA repair"/>
    <property type="evidence" value="ECO:0007669"/>
    <property type="project" value="UniProtKB-UniRule"/>
</dbReference>
<evidence type="ECO:0000256" key="7">
    <source>
        <dbReference type="ARBA" id="ARBA00022695"/>
    </source>
</evidence>
<dbReference type="EC" id="2.7.7.7" evidence="3 13"/>
<dbReference type="Gene3D" id="2.40.50.140">
    <property type="entry name" value="Nucleic acid-binding proteins"/>
    <property type="match status" value="1"/>
</dbReference>
<comment type="catalytic activity">
    <reaction evidence="12 13">
        <text>DNA(n) + a 2'-deoxyribonucleoside 5'-triphosphate = DNA(n+1) + diphosphate</text>
        <dbReference type="Rhea" id="RHEA:22508"/>
        <dbReference type="Rhea" id="RHEA-COMP:17339"/>
        <dbReference type="Rhea" id="RHEA-COMP:17340"/>
        <dbReference type="ChEBI" id="CHEBI:33019"/>
        <dbReference type="ChEBI" id="CHEBI:61560"/>
        <dbReference type="ChEBI" id="CHEBI:173112"/>
        <dbReference type="EC" id="2.7.7.7"/>
    </reaction>
</comment>
<dbReference type="NCBIfam" id="NF004225">
    <property type="entry name" value="PRK05672.1"/>
    <property type="match status" value="1"/>
</dbReference>
<dbReference type="Pfam" id="PF14579">
    <property type="entry name" value="HHH_6"/>
    <property type="match status" value="1"/>
</dbReference>
<accession>A0A432WAP6</accession>
<dbReference type="Proteomes" id="UP000288293">
    <property type="component" value="Unassembled WGS sequence"/>
</dbReference>
<evidence type="ECO:0000313" key="15">
    <source>
        <dbReference type="EMBL" id="RUO27056.1"/>
    </source>
</evidence>
<evidence type="ECO:0000256" key="1">
    <source>
        <dbReference type="ARBA" id="ARBA00004496"/>
    </source>
</evidence>
<dbReference type="SMART" id="SM00481">
    <property type="entry name" value="POLIIIAc"/>
    <property type="match status" value="1"/>
</dbReference>
<comment type="subcellular location">
    <subcellularLocation>
        <location evidence="1 13">Cytoplasm</location>
    </subcellularLocation>
</comment>
<dbReference type="SUPFAM" id="SSF89550">
    <property type="entry name" value="PHP domain-like"/>
    <property type="match status" value="1"/>
</dbReference>
<dbReference type="InterPro" id="IPR003141">
    <property type="entry name" value="Pol/His_phosphatase_N"/>
</dbReference>
<reference evidence="15 16" key="1">
    <citation type="journal article" date="2011" name="Front. Microbiol.">
        <title>Genomic signatures of strain selection and enhancement in Bacillus atrophaeus var. globigii, a historical biowarfare simulant.</title>
        <authorList>
            <person name="Gibbons H.S."/>
            <person name="Broomall S.M."/>
            <person name="McNew L.A."/>
            <person name="Daligault H."/>
            <person name="Chapman C."/>
            <person name="Bruce D."/>
            <person name="Karavis M."/>
            <person name="Krepps M."/>
            <person name="McGregor P.A."/>
            <person name="Hong C."/>
            <person name="Park K.H."/>
            <person name="Akmal A."/>
            <person name="Feldman A."/>
            <person name="Lin J.S."/>
            <person name="Chang W.E."/>
            <person name="Higgs B.W."/>
            <person name="Demirev P."/>
            <person name="Lindquist J."/>
            <person name="Liem A."/>
            <person name="Fochler E."/>
            <person name="Read T.D."/>
            <person name="Tapia R."/>
            <person name="Johnson S."/>
            <person name="Bishop-Lilly K.A."/>
            <person name="Detter C."/>
            <person name="Han C."/>
            <person name="Sozhamannan S."/>
            <person name="Rosenzweig C.N."/>
            <person name="Skowronski E.W."/>
        </authorList>
    </citation>
    <scope>NUCLEOTIDE SEQUENCE [LARGE SCALE GENOMIC DNA]</scope>
    <source>
        <strain evidence="15 16">MLST1</strain>
    </source>
</reference>
<dbReference type="PANTHER" id="PTHR32294">
    <property type="entry name" value="DNA POLYMERASE III SUBUNIT ALPHA"/>
    <property type="match status" value="1"/>
</dbReference>
<dbReference type="InterPro" id="IPR012340">
    <property type="entry name" value="NA-bd_OB-fold"/>
</dbReference>
<dbReference type="CDD" id="cd04485">
    <property type="entry name" value="DnaE_OBF"/>
    <property type="match status" value="1"/>
</dbReference>
<comment type="similarity">
    <text evidence="2 13">Belongs to the DNA polymerase type-C family. DnaE2 subfamily.</text>
</comment>
<evidence type="ECO:0000256" key="3">
    <source>
        <dbReference type="ARBA" id="ARBA00012417"/>
    </source>
</evidence>
<evidence type="ECO:0000256" key="2">
    <source>
        <dbReference type="ARBA" id="ARBA00007391"/>
    </source>
</evidence>
<comment type="caution">
    <text evidence="15">The sequence shown here is derived from an EMBL/GenBank/DDBJ whole genome shotgun (WGS) entry which is preliminary data.</text>
</comment>
<sequence>MRYAELHCLSHYSFLRAASSPEEMINKAEELGYEALALTDECSVAGVVKAWQAAKKLTVKLIVGSEFKDQNLGTFILLARNRKGYAQLSALISHCRGQSSKGHYKFSVDDLLSFPCSDCLLQWAPSVSMCPAGVPERIHSLFKRRAWIVAERDLTTKGEAQVKKAMTFSHLYKWPLVSCSGALMHCAERLPLLHTITAIKAGQQVTQVMPDLVVNSEQRLRCLNELQDLYPAQWIEESARIADLCNFDLGSLRYEYPAEVVPAGKTAQGYLVELAQSGIQKRFPEGIPDKVHQQLSYELTLIEEMQYAHFFLTIYDLVSFAASRDILFQGRGSAANSVLCYCLGITAVNPAQSELLFERFISKERDEPPDIDVDFEHERREEVIQYIYSKYGRHRAALTATVITYRLRSALRDVGKALGFPQIQLANILTRLDRRDSEEDWQQQLTNMGILQHPHGHHLLLLTEQLKGFPRHLSQHVGGFVIASERLSDLVPVENAAMPGRTVIQWDKNDIESLKLLKVDVLGLGMLTALRKSLAIVAQVFAKEYQLATLPQEDPEVYGMLQRADAIGIFQVESRAQMNMLPRLKPKTFYDLVVQIAIVRPGPIQGDMVHPYLRRRDGLEAIDYPGEAVKAVLKRTLGVPIFQEQAIKLAMVAAGFTGGEADQLRRAMATWKSRGQLMAFQEKLIQGMLDNGYSDEFATRLFDQICGFGEYGFPESHAASFANLAYASAWLKFHYPQAFYVGLLNSLPMGFYSASQIIQDAGRHQVAITGVCINDSDWDHQLKGSPGSLSIQLGFRLVKGLSKNSIVELLKQRPVSGFTQIDEIKQLNLPGRDMEALASAGAFQSLTGHRYQARWEMTSLGEQLPLLDVAEQDQASYSLPPPTPTEDMVEDYASVSLTLGMHPLALLEQQGLLPAYKKATQLKDLRSGQLVTVMGLVVGRQRPSTSAGVTFVTLEDATGNVNVVIWQDRGRQQRQQWLYAQLLEVKGTLEIQGDIIHVVAGRMTDRSSLLPTRNVKSRDFH</sequence>
<keyword evidence="7 13" id="KW-0548">Nucleotidyltransferase</keyword>
<dbReference type="GO" id="GO:0003887">
    <property type="term" value="F:DNA-directed DNA polymerase activity"/>
    <property type="evidence" value="ECO:0007669"/>
    <property type="project" value="UniProtKB-UniRule"/>
</dbReference>
<dbReference type="InterPro" id="IPR029460">
    <property type="entry name" value="DNAPol_HHH"/>
</dbReference>
<dbReference type="AlphaFoldDB" id="A0A432WAP6"/>
<dbReference type="GO" id="GO:0008408">
    <property type="term" value="F:3'-5' exonuclease activity"/>
    <property type="evidence" value="ECO:0007669"/>
    <property type="project" value="InterPro"/>
</dbReference>
<gene>
    <name evidence="13" type="primary">dnaE2</name>
    <name evidence="15" type="ORF">CWE09_10305</name>
</gene>
<dbReference type="NCBIfam" id="TIGR00594">
    <property type="entry name" value="polc"/>
    <property type="match status" value="1"/>
</dbReference>
<dbReference type="Gene3D" id="3.20.20.140">
    <property type="entry name" value="Metal-dependent hydrolases"/>
    <property type="match status" value="1"/>
</dbReference>
<dbReference type="PANTHER" id="PTHR32294:SF4">
    <property type="entry name" value="ERROR-PRONE DNA POLYMERASE"/>
    <property type="match status" value="1"/>
</dbReference>
<dbReference type="InterPro" id="IPR023073">
    <property type="entry name" value="DnaE2"/>
</dbReference>
<keyword evidence="11 13" id="KW-0234">DNA repair</keyword>
<feature type="domain" description="Polymerase/histidinol phosphatase N-terminal" evidence="14">
    <location>
        <begin position="4"/>
        <end position="71"/>
    </location>
</feature>
<dbReference type="HAMAP" id="MF_01902">
    <property type="entry name" value="DNApol_error_prone"/>
    <property type="match status" value="1"/>
</dbReference>
<keyword evidence="16" id="KW-1185">Reference proteome</keyword>
<dbReference type="InterPro" id="IPR004013">
    <property type="entry name" value="PHP_dom"/>
</dbReference>
<keyword evidence="6 13" id="KW-0808">Transferase</keyword>
<evidence type="ECO:0000259" key="14">
    <source>
        <dbReference type="SMART" id="SM00481"/>
    </source>
</evidence>
<name>A0A432WAP6_9GAMM</name>